<name>A0A2T4YWM3_9HYPH</name>
<dbReference type="InterPro" id="IPR007332">
    <property type="entry name" value="DUF411"/>
</dbReference>
<dbReference type="EMBL" id="PZZL01000022">
    <property type="protein sequence ID" value="PTM48838.1"/>
    <property type="molecule type" value="Genomic_DNA"/>
</dbReference>
<dbReference type="Pfam" id="PF04214">
    <property type="entry name" value="DUF411"/>
    <property type="match status" value="1"/>
</dbReference>
<reference evidence="1 2" key="1">
    <citation type="submission" date="2018-04" db="EMBL/GenBank/DDBJ databases">
        <title>Genomic Encyclopedia of Archaeal and Bacterial Type Strains, Phase II (KMG-II): from individual species to whole genera.</title>
        <authorList>
            <person name="Goeker M."/>
        </authorList>
    </citation>
    <scope>NUCLEOTIDE SEQUENCE [LARGE SCALE GENOMIC DNA]</scope>
    <source>
        <strain evidence="1 2">DSM 25521</strain>
    </source>
</reference>
<protein>
    <recommendedName>
        <fullName evidence="3">Metal-binding protein</fullName>
    </recommendedName>
</protein>
<dbReference type="Proteomes" id="UP000241808">
    <property type="component" value="Unassembled WGS sequence"/>
</dbReference>
<evidence type="ECO:0000313" key="1">
    <source>
        <dbReference type="EMBL" id="PTM48838.1"/>
    </source>
</evidence>
<evidence type="ECO:0008006" key="3">
    <source>
        <dbReference type="Google" id="ProtNLM"/>
    </source>
</evidence>
<dbReference type="AlphaFoldDB" id="A0A2T4YWM3"/>
<accession>A0A2T4YWM3</accession>
<dbReference type="OrthoDB" id="14727at2"/>
<evidence type="ECO:0000313" key="2">
    <source>
        <dbReference type="Proteomes" id="UP000241808"/>
    </source>
</evidence>
<organism evidence="1 2">
    <name type="scientific">Phreatobacter oligotrophus</name>
    <dbReference type="NCBI Taxonomy" id="1122261"/>
    <lineage>
        <taxon>Bacteria</taxon>
        <taxon>Pseudomonadati</taxon>
        <taxon>Pseudomonadota</taxon>
        <taxon>Alphaproteobacteria</taxon>
        <taxon>Hyphomicrobiales</taxon>
        <taxon>Phreatobacteraceae</taxon>
        <taxon>Phreatobacter</taxon>
    </lineage>
</organism>
<sequence length="153" mass="16035">MIDRRLLLAGATVLVGGVVEARSRPGMVLFRDPQCGCCSAWVDHVLAAGITVDVRLETAMDRIKTRFAVPDDLVSCHTAVVGGYVIEGHVPAPVILKLLRERPVLTGIAVAGMPVGSPGMEAPGLAAEPFGVVGFGPTGARSIYADFPRGFLQ</sequence>
<keyword evidence="2" id="KW-1185">Reference proteome</keyword>
<comment type="caution">
    <text evidence="1">The sequence shown here is derived from an EMBL/GenBank/DDBJ whole genome shotgun (WGS) entry which is preliminary data.</text>
</comment>
<gene>
    <name evidence="1" type="ORF">C8P69_12211</name>
</gene>
<proteinExistence type="predicted"/>